<reference evidence="3" key="1">
    <citation type="submission" date="2020-05" db="EMBL/GenBank/DDBJ databases">
        <authorList>
            <person name="Chiriac C."/>
            <person name="Salcher M."/>
            <person name="Ghai R."/>
            <person name="Kavagutti S V."/>
        </authorList>
    </citation>
    <scope>NUCLEOTIDE SEQUENCE</scope>
</reference>
<dbReference type="Pfam" id="PF12697">
    <property type="entry name" value="Abhydrolase_6"/>
    <property type="match status" value="1"/>
</dbReference>
<proteinExistence type="predicted"/>
<dbReference type="SUPFAM" id="SSF53474">
    <property type="entry name" value="alpha/beta-Hydrolases"/>
    <property type="match status" value="1"/>
</dbReference>
<dbReference type="GO" id="GO:0016787">
    <property type="term" value="F:hydrolase activity"/>
    <property type="evidence" value="ECO:0007669"/>
    <property type="project" value="UniProtKB-KW"/>
</dbReference>
<keyword evidence="1" id="KW-0378">Hydrolase</keyword>
<dbReference type="InterPro" id="IPR000073">
    <property type="entry name" value="AB_hydrolase_1"/>
</dbReference>
<dbReference type="InterPro" id="IPR029058">
    <property type="entry name" value="AB_hydrolase_fold"/>
</dbReference>
<evidence type="ECO:0000313" key="3">
    <source>
        <dbReference type="EMBL" id="CAB4871346.1"/>
    </source>
</evidence>
<feature type="domain" description="AB hydrolase-1" evidence="2">
    <location>
        <begin position="24"/>
        <end position="269"/>
    </location>
</feature>
<protein>
    <submittedName>
        <fullName evidence="3">Unannotated protein</fullName>
    </submittedName>
</protein>
<dbReference type="InterPro" id="IPR050266">
    <property type="entry name" value="AB_hydrolase_sf"/>
</dbReference>
<accession>A0A6J7DLH3</accession>
<gene>
    <name evidence="3" type="ORF">UFOPK3304_01020</name>
</gene>
<dbReference type="AlphaFoldDB" id="A0A6J7DLH3"/>
<evidence type="ECO:0000256" key="1">
    <source>
        <dbReference type="ARBA" id="ARBA00022801"/>
    </source>
</evidence>
<sequence>MKVASTNGVKVEMYDMGGTGPNMLLSHANGFHGHCWKPVADNLIKRFHCYSFDHRGHGDTKAPKDWAVAWAGYGADAAACAKSITEPGGIIGVGHSMGGATLLIAAIKNPGLFRGLLLYEPIVKPDDVRMPANRPNNLAEGAARRKKSFKSFDEAITNYSDKMPMTHFTPEALEAYVRGGFTQAEDGTVHLKCDPALESENFRNPEIPNLWKKLPELDIPVWVLSGHPEPFQPSGFAEAIADRLPQGNHIEYSDLDHFGPFVDPSRVARIIDTFADTLEP</sequence>
<dbReference type="PANTHER" id="PTHR43798:SF31">
    <property type="entry name" value="AB HYDROLASE SUPERFAMILY PROTEIN YCLE"/>
    <property type="match status" value="1"/>
</dbReference>
<dbReference type="GO" id="GO:0016020">
    <property type="term" value="C:membrane"/>
    <property type="evidence" value="ECO:0007669"/>
    <property type="project" value="TreeGrafter"/>
</dbReference>
<organism evidence="3">
    <name type="scientific">freshwater metagenome</name>
    <dbReference type="NCBI Taxonomy" id="449393"/>
    <lineage>
        <taxon>unclassified sequences</taxon>
        <taxon>metagenomes</taxon>
        <taxon>ecological metagenomes</taxon>
    </lineage>
</organism>
<dbReference type="EMBL" id="CAFBLJ010000047">
    <property type="protein sequence ID" value="CAB4871346.1"/>
    <property type="molecule type" value="Genomic_DNA"/>
</dbReference>
<evidence type="ECO:0000259" key="2">
    <source>
        <dbReference type="Pfam" id="PF12697"/>
    </source>
</evidence>
<dbReference type="PANTHER" id="PTHR43798">
    <property type="entry name" value="MONOACYLGLYCEROL LIPASE"/>
    <property type="match status" value="1"/>
</dbReference>
<dbReference type="Gene3D" id="3.40.50.1820">
    <property type="entry name" value="alpha/beta hydrolase"/>
    <property type="match status" value="1"/>
</dbReference>
<name>A0A6J7DLH3_9ZZZZ</name>